<reference evidence="3 4" key="1">
    <citation type="journal article" date="2014" name="Genome Announc.">
        <title>Draft Genome Sequence of Streptomyces roseochromogenes subsp. oscitans DS 12.976, Producer of the Aminocoumarin Antibiotic Clorobiocin.</title>
        <authorList>
            <person name="Ruckert C."/>
            <person name="Kalinowski J."/>
            <person name="Heide L."/>
            <person name="Apel A.K."/>
        </authorList>
    </citation>
    <scope>NUCLEOTIDE SEQUENCE [LARGE SCALE GENOMIC DNA]</scope>
    <source>
        <strain evidence="3 4">DS 12.976</strain>
    </source>
</reference>
<accession>V6KCW3</accession>
<keyword evidence="2" id="KW-0732">Signal</keyword>
<dbReference type="HOGENOM" id="CLU_108051_1_0_11"/>
<comment type="caution">
    <text evidence="3">The sequence shown here is derived from an EMBL/GenBank/DDBJ whole genome shotgun (WGS) entry which is preliminary data.</text>
</comment>
<dbReference type="EMBL" id="AWQX01000170">
    <property type="protein sequence ID" value="EST29932.1"/>
    <property type="molecule type" value="Genomic_DNA"/>
</dbReference>
<gene>
    <name evidence="3" type="ORF">M878_19455</name>
</gene>
<dbReference type="Proteomes" id="UP000017984">
    <property type="component" value="Chromosome"/>
</dbReference>
<name>V6KCW3_STRRC</name>
<protein>
    <recommendedName>
        <fullName evidence="5">Lipoprotein</fullName>
    </recommendedName>
</protein>
<feature type="chain" id="PRO_5039419281" description="Lipoprotein" evidence="2">
    <location>
        <begin position="23"/>
        <end position="217"/>
    </location>
</feature>
<proteinExistence type="predicted"/>
<dbReference type="AlphaFoldDB" id="V6KCW3"/>
<organism evidence="3 4">
    <name type="scientific">Streptomyces roseochromogenus subsp. oscitans DS 12.976</name>
    <dbReference type="NCBI Taxonomy" id="1352936"/>
    <lineage>
        <taxon>Bacteria</taxon>
        <taxon>Bacillati</taxon>
        <taxon>Actinomycetota</taxon>
        <taxon>Actinomycetes</taxon>
        <taxon>Kitasatosporales</taxon>
        <taxon>Streptomycetaceae</taxon>
        <taxon>Streptomyces</taxon>
    </lineage>
</organism>
<dbReference type="STRING" id="1352936.M878_19455"/>
<sequence length="217" mass="22916">MNRRPLLIVAALTSAAAFSLSACSSGSKDKGNDKIAGAGSGDTTQSASPSSSASTSADRPAISLPSDVKDDFENWKAGDPTKDAVLTDAGGAQNAMNDAILKGDPNTSAMSFYYKDQALVSTVKWVQKWKDAGLTFTGTTSYFNPKVEMFGKNAAGVVFCSDETKAFNKNRKTGKVDHSAPGKDAFVLYNMRLEKNAQGVWQTAVGTSVRGSQSCMR</sequence>
<evidence type="ECO:0000256" key="2">
    <source>
        <dbReference type="SAM" id="SignalP"/>
    </source>
</evidence>
<evidence type="ECO:0000313" key="4">
    <source>
        <dbReference type="Proteomes" id="UP000017984"/>
    </source>
</evidence>
<feature type="compositionally biased region" description="Low complexity" evidence="1">
    <location>
        <begin position="43"/>
        <end position="57"/>
    </location>
</feature>
<dbReference type="PATRIC" id="fig|1352936.5.peg.4079"/>
<keyword evidence="4" id="KW-1185">Reference proteome</keyword>
<evidence type="ECO:0000313" key="3">
    <source>
        <dbReference type="EMBL" id="EST29932.1"/>
    </source>
</evidence>
<feature type="region of interest" description="Disordered" evidence="1">
    <location>
        <begin position="23"/>
        <end position="75"/>
    </location>
</feature>
<feature type="signal peptide" evidence="2">
    <location>
        <begin position="1"/>
        <end position="22"/>
    </location>
</feature>
<evidence type="ECO:0000256" key="1">
    <source>
        <dbReference type="SAM" id="MobiDB-lite"/>
    </source>
</evidence>
<dbReference type="PROSITE" id="PS51257">
    <property type="entry name" value="PROKAR_LIPOPROTEIN"/>
    <property type="match status" value="1"/>
</dbReference>
<evidence type="ECO:0008006" key="5">
    <source>
        <dbReference type="Google" id="ProtNLM"/>
    </source>
</evidence>